<proteinExistence type="predicted"/>
<keyword evidence="1" id="KW-0732">Signal</keyword>
<evidence type="ECO:0000256" key="1">
    <source>
        <dbReference type="SAM" id="SignalP"/>
    </source>
</evidence>
<sequence>MVNFTAVVASLLALAVVASAHPNSRLFARQSDVSCLDGENNPFTENGIASEAVECINDLASKGTDACVAGTATSFCRRGNTQITGISTKAASGEDSAGTTTTTCQDIAQAAGRIMDLCSRGNGDVKGQTLAFANTDMLVDIRSVAE</sequence>
<evidence type="ECO:0008006" key="4">
    <source>
        <dbReference type="Google" id="ProtNLM"/>
    </source>
</evidence>
<organism evidence="2 3">
    <name type="scientific">Extremus antarcticus</name>
    <dbReference type="NCBI Taxonomy" id="702011"/>
    <lineage>
        <taxon>Eukaryota</taxon>
        <taxon>Fungi</taxon>
        <taxon>Dikarya</taxon>
        <taxon>Ascomycota</taxon>
        <taxon>Pezizomycotina</taxon>
        <taxon>Dothideomycetes</taxon>
        <taxon>Dothideomycetidae</taxon>
        <taxon>Mycosphaerellales</taxon>
        <taxon>Extremaceae</taxon>
        <taxon>Extremus</taxon>
    </lineage>
</organism>
<name>A0AAJ0GH07_9PEZI</name>
<dbReference type="EMBL" id="JAWDJX010000003">
    <property type="protein sequence ID" value="KAK3057381.1"/>
    <property type="molecule type" value="Genomic_DNA"/>
</dbReference>
<dbReference type="PANTHER" id="PTHR39603:SF1">
    <property type="entry name" value="CYANOVIRIN-N DOMAIN-CONTAINING PROTEIN"/>
    <property type="match status" value="1"/>
</dbReference>
<comment type="caution">
    <text evidence="2">The sequence shown here is derived from an EMBL/GenBank/DDBJ whole genome shotgun (WGS) entry which is preliminary data.</text>
</comment>
<gene>
    <name evidence="2" type="ORF">LTR09_001564</name>
</gene>
<dbReference type="Proteomes" id="UP001271007">
    <property type="component" value="Unassembled WGS sequence"/>
</dbReference>
<dbReference type="AlphaFoldDB" id="A0AAJ0GH07"/>
<keyword evidence="3" id="KW-1185">Reference proteome</keyword>
<reference evidence="2" key="1">
    <citation type="submission" date="2023-04" db="EMBL/GenBank/DDBJ databases">
        <title>Black Yeasts Isolated from many extreme environments.</title>
        <authorList>
            <person name="Coleine C."/>
            <person name="Stajich J.E."/>
            <person name="Selbmann L."/>
        </authorList>
    </citation>
    <scope>NUCLEOTIDE SEQUENCE</scope>
    <source>
        <strain evidence="2">CCFEE 5312</strain>
    </source>
</reference>
<feature type="chain" id="PRO_5042562279" description="Antifreeze protein" evidence="1">
    <location>
        <begin position="21"/>
        <end position="146"/>
    </location>
</feature>
<feature type="signal peptide" evidence="1">
    <location>
        <begin position="1"/>
        <end position="20"/>
    </location>
</feature>
<evidence type="ECO:0000313" key="3">
    <source>
        <dbReference type="Proteomes" id="UP001271007"/>
    </source>
</evidence>
<protein>
    <recommendedName>
        <fullName evidence="4">Antifreeze protein</fullName>
    </recommendedName>
</protein>
<evidence type="ECO:0000313" key="2">
    <source>
        <dbReference type="EMBL" id="KAK3057381.1"/>
    </source>
</evidence>
<accession>A0AAJ0GH07</accession>
<dbReference type="PANTHER" id="PTHR39603">
    <property type="entry name" value="CYANOVIRIN-N DOMAIN-CONTAINING PROTEIN"/>
    <property type="match status" value="1"/>
</dbReference>